<proteinExistence type="predicted"/>
<sequence length="63" mass="7523">MPKNSEARLKANKKWTDANKDKQRVYQYRSYARKFIRDMATAEDLDELASLIDNRRTEIKTDD</sequence>
<evidence type="ECO:0000313" key="1">
    <source>
        <dbReference type="EMBL" id="KRN17760.1"/>
    </source>
</evidence>
<reference evidence="1 2" key="1">
    <citation type="journal article" date="2015" name="Genome Announc.">
        <title>Expanding the biotechnology potential of lactobacilli through comparative genomics of 213 strains and associated genera.</title>
        <authorList>
            <person name="Sun Z."/>
            <person name="Harris H.M."/>
            <person name="McCann A."/>
            <person name="Guo C."/>
            <person name="Argimon S."/>
            <person name="Zhang W."/>
            <person name="Yang X."/>
            <person name="Jeffery I.B."/>
            <person name="Cooney J.C."/>
            <person name="Kagawa T.F."/>
            <person name="Liu W."/>
            <person name="Song Y."/>
            <person name="Salvetti E."/>
            <person name="Wrobel A."/>
            <person name="Rasinkangas P."/>
            <person name="Parkhill J."/>
            <person name="Rea M.C."/>
            <person name="O'Sullivan O."/>
            <person name="Ritari J."/>
            <person name="Douillard F.P."/>
            <person name="Paul Ross R."/>
            <person name="Yang R."/>
            <person name="Briner A.E."/>
            <person name="Felis G.E."/>
            <person name="de Vos W.M."/>
            <person name="Barrangou R."/>
            <person name="Klaenhammer T.R."/>
            <person name="Caufield P.W."/>
            <person name="Cui Y."/>
            <person name="Zhang H."/>
            <person name="O'Toole P.W."/>
        </authorList>
    </citation>
    <scope>NUCLEOTIDE SEQUENCE [LARGE SCALE GENOMIC DNA]</scope>
    <source>
        <strain evidence="1 2">DSM 23365</strain>
    </source>
</reference>
<organism evidence="1 2">
    <name type="scientific">Secundilactobacillus similis DSM 23365 = JCM 2765</name>
    <dbReference type="NCBI Taxonomy" id="1423804"/>
    <lineage>
        <taxon>Bacteria</taxon>
        <taxon>Bacillati</taxon>
        <taxon>Bacillota</taxon>
        <taxon>Bacilli</taxon>
        <taxon>Lactobacillales</taxon>
        <taxon>Lactobacillaceae</taxon>
        <taxon>Secundilactobacillus</taxon>
    </lineage>
</organism>
<dbReference type="EMBL" id="AYZM01000171">
    <property type="protein sequence ID" value="KRN17760.1"/>
    <property type="molecule type" value="Genomic_DNA"/>
</dbReference>
<name>A0A0R2EMU2_9LACO</name>
<dbReference type="Proteomes" id="UP000051442">
    <property type="component" value="Unassembled WGS sequence"/>
</dbReference>
<dbReference type="AlphaFoldDB" id="A0A0R2EMU2"/>
<evidence type="ECO:0000313" key="2">
    <source>
        <dbReference type="Proteomes" id="UP000051442"/>
    </source>
</evidence>
<accession>A0A0R2EMU2</accession>
<protein>
    <submittedName>
        <fullName evidence="1">Uncharacterized protein</fullName>
    </submittedName>
</protein>
<keyword evidence="2" id="KW-1185">Reference proteome</keyword>
<gene>
    <name evidence="1" type="ORF">FD14_GL002479</name>
</gene>
<dbReference type="PATRIC" id="fig|1423804.4.peg.2680"/>
<comment type="caution">
    <text evidence="1">The sequence shown here is derived from an EMBL/GenBank/DDBJ whole genome shotgun (WGS) entry which is preliminary data.</text>
</comment>
<dbReference type="OrthoDB" id="2309752at2"/>
<dbReference type="RefSeq" id="WP_054734102.1">
    <property type="nucleotide sequence ID" value="NZ_AYZM01000171.1"/>
</dbReference>